<protein>
    <submittedName>
        <fullName evidence="7">Cysteine proteinase</fullName>
    </submittedName>
</protein>
<comment type="similarity">
    <text evidence="1">Belongs to the peptidase C48 family.</text>
</comment>
<reference evidence="8" key="1">
    <citation type="submission" date="2016-05" db="EMBL/GenBank/DDBJ databases">
        <title>Comparative genomics of biotechnologically important yeasts.</title>
        <authorList>
            <consortium name="DOE Joint Genome Institute"/>
            <person name="Riley R."/>
            <person name="Haridas S."/>
            <person name="Wolfe K.H."/>
            <person name="Lopes M.R."/>
            <person name="Hittinger C.T."/>
            <person name="Goker M."/>
            <person name="Salamov A."/>
            <person name="Wisecaver J."/>
            <person name="Long T.M."/>
            <person name="Aerts A.L."/>
            <person name="Barry K."/>
            <person name="Choi C."/>
            <person name="Clum A."/>
            <person name="Coughlan A.Y."/>
            <person name="Deshpande S."/>
            <person name="Douglass A.P."/>
            <person name="Hanson S.J."/>
            <person name="Klenk H.-P."/>
            <person name="Labutti K."/>
            <person name="Lapidus A."/>
            <person name="Lindquist E."/>
            <person name="Lipzen A."/>
            <person name="Meier-Kolthoff J.P."/>
            <person name="Ohm R.A."/>
            <person name="Otillar R.P."/>
            <person name="Pangilinan J."/>
            <person name="Peng Y."/>
            <person name="Rokas A."/>
            <person name="Rosa C.A."/>
            <person name="Scheuner C."/>
            <person name="Sibirny A.A."/>
            <person name="Slot J.C."/>
            <person name="Stielow J.B."/>
            <person name="Sun H."/>
            <person name="Kurtzman C.P."/>
            <person name="Blackwell M."/>
            <person name="Grigoriev I.V."/>
            <person name="Jeffries T.W."/>
        </authorList>
    </citation>
    <scope>NUCLEOTIDE SEQUENCE [LARGE SCALE GENOMIC DNA]</scope>
    <source>
        <strain evidence="8">NRRL Y-17324</strain>
    </source>
</reference>
<dbReference type="PROSITE" id="PS50600">
    <property type="entry name" value="ULP_PROTEASE"/>
    <property type="match status" value="1"/>
</dbReference>
<gene>
    <name evidence="7" type="ORF">CANTADRAFT_19101</name>
</gene>
<dbReference type="SUPFAM" id="SSF54001">
    <property type="entry name" value="Cysteine proteinases"/>
    <property type="match status" value="1"/>
</dbReference>
<feature type="region of interest" description="Disordered" evidence="5">
    <location>
        <begin position="53"/>
        <end position="79"/>
    </location>
</feature>
<dbReference type="GO" id="GO:0008234">
    <property type="term" value="F:cysteine-type peptidase activity"/>
    <property type="evidence" value="ECO:0007669"/>
    <property type="project" value="UniProtKB-KW"/>
</dbReference>
<evidence type="ECO:0000256" key="4">
    <source>
        <dbReference type="ARBA" id="ARBA00022807"/>
    </source>
</evidence>
<dbReference type="GO" id="GO:0006508">
    <property type="term" value="P:proteolysis"/>
    <property type="evidence" value="ECO:0007669"/>
    <property type="project" value="UniProtKB-KW"/>
</dbReference>
<organism evidence="7 8">
    <name type="scientific">Suhomyces tanzawaensis NRRL Y-17324</name>
    <dbReference type="NCBI Taxonomy" id="984487"/>
    <lineage>
        <taxon>Eukaryota</taxon>
        <taxon>Fungi</taxon>
        <taxon>Dikarya</taxon>
        <taxon>Ascomycota</taxon>
        <taxon>Saccharomycotina</taxon>
        <taxon>Pichiomycetes</taxon>
        <taxon>Debaryomycetaceae</taxon>
        <taxon>Suhomyces</taxon>
    </lineage>
</organism>
<dbReference type="Pfam" id="PF02902">
    <property type="entry name" value="Peptidase_C48"/>
    <property type="match status" value="1"/>
</dbReference>
<evidence type="ECO:0000256" key="2">
    <source>
        <dbReference type="ARBA" id="ARBA00022670"/>
    </source>
</evidence>
<keyword evidence="3" id="KW-0378">Hydrolase</keyword>
<feature type="compositionally biased region" description="Basic and acidic residues" evidence="5">
    <location>
        <begin position="238"/>
        <end position="255"/>
    </location>
</feature>
<keyword evidence="2" id="KW-0645">Protease</keyword>
<dbReference type="AlphaFoldDB" id="A0A1E4SPQ4"/>
<evidence type="ECO:0000313" key="7">
    <source>
        <dbReference type="EMBL" id="ODV81468.1"/>
    </source>
</evidence>
<evidence type="ECO:0000259" key="6">
    <source>
        <dbReference type="PROSITE" id="PS50600"/>
    </source>
</evidence>
<evidence type="ECO:0000256" key="5">
    <source>
        <dbReference type="SAM" id="MobiDB-lite"/>
    </source>
</evidence>
<sequence>MSSHKPRLKDKPFNSISINKRKQGGGAKPISTLTKKIEAQDHDILRAQRLREELEQTGGKSRTNQSEIPWNNLSPSKDPVLTPKSPNITHAAQTNPKPHTDVFKFELRSLLHNSKLYKSVGFASLNLQIDSDDTIYFTLNDKLINDTSVLKETISQFFFCDYSVLIRFKDGGFAVAKHGGRDSDLRQYFKDKPDWNIDTSVTLEKEQLHKFLKSKKQERQEFSNPLDNIRRISPSKMYGKEESGRATRSKTKESRGSSWEPISLDRDGEEEDLITKPREVPSAFSPDLKHKFRSNKTFTIGYSDFKTLFNNDWINDSVIDFFIEYEIDNATYGSKILDPSLIYAFNSFFFTKLITAGEGEVDYYGNIKRWVSKLDLLQYPYIIMPINENAHWYCCIIRGLPLLKEQSKSEDSAESELLKQKLQKALQVPDSQEKFDKFNISDDNIGEETDETEEVSSESLDAKKHTKQVDIFVLDSLSQRHSNISWPLKKFIIDYSQDKYGIEVHKNQIRVLTARVPKQNNFNDCGIHVIYNIRKWLNNIPECEKIWRGSYLKHAMRTMFVAEERNGMRNQLKDILLKLHKEQRVDEKNVEHDDADDDDIEVIEDPSQTPTPAAGSRSASPVKQSRPSTPVPETPTRVDQKSLATSLPARTLDPKVQLGEILINESLNRKLAGYALKPYIVEMLNELFRKKNMELSSAKLTLVTELVKNINSLHQLDPRVKSYCNEFDSKYQQLSSTSEESQRPKNQPFKIEHQELDLSSNHEVSEILDYSSENPTMLEDSDGINQSVDGVSQLHITNRNTVSSPLSKGSPRGRQFGSINLGRKSDPYQSPVGSPMKVNSDSSQPSRSPSKRRKIH</sequence>
<dbReference type="STRING" id="984487.A0A1E4SPQ4"/>
<feature type="compositionally biased region" description="Polar residues" evidence="5">
    <location>
        <begin position="606"/>
        <end position="628"/>
    </location>
</feature>
<evidence type="ECO:0000313" key="8">
    <source>
        <dbReference type="Proteomes" id="UP000094285"/>
    </source>
</evidence>
<dbReference type="GO" id="GO:0019783">
    <property type="term" value="F:ubiquitin-like protein peptidase activity"/>
    <property type="evidence" value="ECO:0007669"/>
    <property type="project" value="UniProtKB-ARBA"/>
</dbReference>
<keyword evidence="8" id="KW-1185">Reference proteome</keyword>
<dbReference type="OrthoDB" id="442460at2759"/>
<feature type="compositionally biased region" description="Polar residues" evidence="5">
    <location>
        <begin position="58"/>
        <end position="75"/>
    </location>
</feature>
<evidence type="ECO:0000256" key="1">
    <source>
        <dbReference type="ARBA" id="ARBA00005234"/>
    </source>
</evidence>
<dbReference type="Proteomes" id="UP000094285">
    <property type="component" value="Unassembled WGS sequence"/>
</dbReference>
<proteinExistence type="inferred from homology"/>
<keyword evidence="4" id="KW-0788">Thiol protease</keyword>
<evidence type="ECO:0000256" key="3">
    <source>
        <dbReference type="ARBA" id="ARBA00022801"/>
    </source>
</evidence>
<accession>A0A1E4SPQ4</accession>
<feature type="compositionally biased region" description="Polar residues" evidence="5">
    <location>
        <begin position="797"/>
        <end position="807"/>
    </location>
</feature>
<feature type="compositionally biased region" description="Acidic residues" evidence="5">
    <location>
        <begin position="593"/>
        <end position="604"/>
    </location>
</feature>
<name>A0A1E4SPQ4_9ASCO</name>
<dbReference type="GeneID" id="30980547"/>
<dbReference type="InterPro" id="IPR038765">
    <property type="entry name" value="Papain-like_cys_pep_sf"/>
</dbReference>
<dbReference type="RefSeq" id="XP_020066590.1">
    <property type="nucleotide sequence ID" value="XM_020206410.1"/>
</dbReference>
<feature type="region of interest" description="Disordered" evidence="5">
    <location>
        <begin position="797"/>
        <end position="856"/>
    </location>
</feature>
<dbReference type="PANTHER" id="PTHR46915">
    <property type="entry name" value="UBIQUITIN-LIKE PROTEASE 4-RELATED"/>
    <property type="match status" value="1"/>
</dbReference>
<feature type="domain" description="Ubiquitin-like protease family profile" evidence="6">
    <location>
        <begin position="298"/>
        <end position="536"/>
    </location>
</feature>
<dbReference type="EMBL" id="KV453909">
    <property type="protein sequence ID" value="ODV81468.1"/>
    <property type="molecule type" value="Genomic_DNA"/>
</dbReference>
<dbReference type="InterPro" id="IPR003653">
    <property type="entry name" value="Peptidase_C48_C"/>
</dbReference>
<dbReference type="Gene3D" id="3.40.395.10">
    <property type="entry name" value="Adenoviral Proteinase, Chain A"/>
    <property type="match status" value="1"/>
</dbReference>
<dbReference type="PANTHER" id="PTHR46915:SF2">
    <property type="entry name" value="UBIQUITIN-LIKE PROTEASE 4"/>
    <property type="match status" value="1"/>
</dbReference>
<feature type="region of interest" description="Disordered" evidence="5">
    <location>
        <begin position="586"/>
        <end position="646"/>
    </location>
</feature>
<feature type="region of interest" description="Disordered" evidence="5">
    <location>
        <begin position="1"/>
        <end position="38"/>
    </location>
</feature>
<feature type="region of interest" description="Disordered" evidence="5">
    <location>
        <begin position="233"/>
        <end position="263"/>
    </location>
</feature>
<dbReference type="GO" id="GO:0016926">
    <property type="term" value="P:protein desumoylation"/>
    <property type="evidence" value="ECO:0007669"/>
    <property type="project" value="UniProtKB-ARBA"/>
</dbReference>